<keyword evidence="2" id="KW-0732">Signal</keyword>
<evidence type="ECO:0000313" key="5">
    <source>
        <dbReference type="Proteomes" id="UP000006860"/>
    </source>
</evidence>
<evidence type="ECO:0000256" key="2">
    <source>
        <dbReference type="SAM" id="SignalP"/>
    </source>
</evidence>
<reference evidence="5" key="1">
    <citation type="submission" date="2011-02" db="EMBL/GenBank/DDBJ databases">
        <title>The complete genome of Planctomyces brasiliensis DSM 5305.</title>
        <authorList>
            <person name="Lucas S."/>
            <person name="Copeland A."/>
            <person name="Lapidus A."/>
            <person name="Bruce D."/>
            <person name="Goodwin L."/>
            <person name="Pitluck S."/>
            <person name="Kyrpides N."/>
            <person name="Mavromatis K."/>
            <person name="Pagani I."/>
            <person name="Ivanova N."/>
            <person name="Ovchinnikova G."/>
            <person name="Lu M."/>
            <person name="Detter J.C."/>
            <person name="Han C."/>
            <person name="Land M."/>
            <person name="Hauser L."/>
            <person name="Markowitz V."/>
            <person name="Cheng J.-F."/>
            <person name="Hugenholtz P."/>
            <person name="Woyke T."/>
            <person name="Wu D."/>
            <person name="Tindall B."/>
            <person name="Pomrenke H.G."/>
            <person name="Brambilla E."/>
            <person name="Klenk H.-P."/>
            <person name="Eisen J.A."/>
        </authorList>
    </citation>
    <scope>NUCLEOTIDE SEQUENCE [LARGE SCALE GENOMIC DNA]</scope>
    <source>
        <strain evidence="5">ATCC 49424 / DSM 5305 / JCM 21570 / NBRC 103401 / IFAM 1448</strain>
    </source>
</reference>
<protein>
    <submittedName>
        <fullName evidence="4">Beta-lactamase</fullName>
    </submittedName>
</protein>
<dbReference type="RefSeq" id="WP_013629512.1">
    <property type="nucleotide sequence ID" value="NC_015174.1"/>
</dbReference>
<dbReference type="PANTHER" id="PTHR43283">
    <property type="entry name" value="BETA-LACTAMASE-RELATED"/>
    <property type="match status" value="1"/>
</dbReference>
<dbReference type="HOGENOM" id="CLU_020027_11_2_0"/>
<dbReference type="Pfam" id="PF00144">
    <property type="entry name" value="Beta-lactamase"/>
    <property type="match status" value="1"/>
</dbReference>
<evidence type="ECO:0000256" key="1">
    <source>
        <dbReference type="SAM" id="MobiDB-lite"/>
    </source>
</evidence>
<evidence type="ECO:0000313" key="4">
    <source>
        <dbReference type="EMBL" id="ADY60791.1"/>
    </source>
</evidence>
<dbReference type="InterPro" id="IPR050789">
    <property type="entry name" value="Diverse_Enzym_Activities"/>
</dbReference>
<keyword evidence="5" id="KW-1185">Reference proteome</keyword>
<gene>
    <name evidence="4" type="ordered locus">Plabr_3194</name>
</gene>
<dbReference type="Gene3D" id="3.40.710.10">
    <property type="entry name" value="DD-peptidase/beta-lactamase superfamily"/>
    <property type="match status" value="1"/>
</dbReference>
<dbReference type="KEGG" id="pbs:Plabr_3194"/>
<feature type="domain" description="Beta-lactamase-related" evidence="3">
    <location>
        <begin position="44"/>
        <end position="394"/>
    </location>
</feature>
<accession>F0SJH9</accession>
<dbReference type="STRING" id="756272.Plabr_3194"/>
<sequence length="415" mass="45282">MKSLLAFALAISVLAPLNLSTAAELPAAKPAEVGLSAEKLNEVSKIMQQRVADEKLAGGVVAIARKGKLVYLEAFGDRDVENDLPMETDSIVRIYSMTKAIATAAALMLVDEGKLDPEAPASRYVPALADVQVWTEDGLVAPNRPITVADLMRHTAGFGNSGHPGVGKDFQQAKLQDATSLDDYVSRLASVPLAYQPGEDWIYSNSIDVLGLVIQNASGQPFDEFLQDRILNPLGMNDTGFFVPENKRERFATLYNRDQDGLKPNDSPQANDRYYSKPAVPSGGGGLVGTAEDYMQFLMMIANGGEWAGKRYLKPETVKLMTTNQLPKAAYPIYFGKQVRHGIGYSFGFNVRVEASDDWDPAAPVGELGWGGAASTHYWVSPKDEVIVVTLEQVRPYNFETEWAIKPIVYDAITE</sequence>
<dbReference type="SUPFAM" id="SSF56601">
    <property type="entry name" value="beta-lactamase/transpeptidase-like"/>
    <property type="match status" value="1"/>
</dbReference>
<dbReference type="Proteomes" id="UP000006860">
    <property type="component" value="Chromosome"/>
</dbReference>
<dbReference type="PANTHER" id="PTHR43283:SF3">
    <property type="entry name" value="BETA-LACTAMASE FAMILY PROTEIN (AFU_ORTHOLOGUE AFUA_5G07500)"/>
    <property type="match status" value="1"/>
</dbReference>
<dbReference type="eggNOG" id="COG1680">
    <property type="taxonomic scope" value="Bacteria"/>
</dbReference>
<dbReference type="InterPro" id="IPR001466">
    <property type="entry name" value="Beta-lactam-related"/>
</dbReference>
<dbReference type="MEROPS" id="S12.950"/>
<dbReference type="AlphaFoldDB" id="F0SJH9"/>
<dbReference type="EMBL" id="CP002546">
    <property type="protein sequence ID" value="ADY60791.1"/>
    <property type="molecule type" value="Genomic_DNA"/>
</dbReference>
<evidence type="ECO:0000259" key="3">
    <source>
        <dbReference type="Pfam" id="PF00144"/>
    </source>
</evidence>
<feature type="chain" id="PRO_5003256354" evidence="2">
    <location>
        <begin position="23"/>
        <end position="415"/>
    </location>
</feature>
<feature type="region of interest" description="Disordered" evidence="1">
    <location>
        <begin position="257"/>
        <end position="276"/>
    </location>
</feature>
<dbReference type="OrthoDB" id="9770183at2"/>
<proteinExistence type="predicted"/>
<feature type="signal peptide" evidence="2">
    <location>
        <begin position="1"/>
        <end position="22"/>
    </location>
</feature>
<name>F0SJH9_RUBBR</name>
<dbReference type="InterPro" id="IPR012338">
    <property type="entry name" value="Beta-lactam/transpept-like"/>
</dbReference>
<organism evidence="4 5">
    <name type="scientific">Rubinisphaera brasiliensis (strain ATCC 49424 / DSM 5305 / JCM 21570 / IAM 15109 / NBRC 103401 / IFAM 1448)</name>
    <name type="common">Planctomyces brasiliensis</name>
    <dbReference type="NCBI Taxonomy" id="756272"/>
    <lineage>
        <taxon>Bacteria</taxon>
        <taxon>Pseudomonadati</taxon>
        <taxon>Planctomycetota</taxon>
        <taxon>Planctomycetia</taxon>
        <taxon>Planctomycetales</taxon>
        <taxon>Planctomycetaceae</taxon>
        <taxon>Rubinisphaera</taxon>
    </lineage>
</organism>